<reference evidence="2 3" key="1">
    <citation type="submission" date="2020-06" db="EMBL/GenBank/DDBJ databases">
        <title>Reclassification of Facklamia ignava, Facklamia soureckii and Facklami tabacinasalis as Falseniella iganva gen. nov., comb. nov., Hutsoniella ignava gen. nov., comb. nov., and Ruoffia tabacinasalis gen. nov., comb. nov and description of Ruoffia haltotolerans sp. nov., isolated from hypersaline Inland Sea of Qatar.</title>
        <authorList>
            <person name="Fotedar R."/>
            <person name="Sankaranarayanan K."/>
            <person name="Lawson P."/>
            <person name="Caldwell M."/>
            <person name="Zeyara A."/>
            <person name="Al Malki A."/>
            <person name="Ali M."/>
        </authorList>
    </citation>
    <scope>NUCLEOTIDE SEQUENCE [LARGE SCALE GENOMIC DNA]</scope>
    <source>
        <strain evidence="2 3">INB8</strain>
    </source>
</reference>
<evidence type="ECO:0000313" key="2">
    <source>
        <dbReference type="EMBL" id="MBA5728822.1"/>
    </source>
</evidence>
<sequence>MTRRFIKKFDTGISKHLGENYEGVSNHHADPDPDPDPDPDHIIYQLVRTSSNLKQWGIENLHCAITVISLRNILKLLK</sequence>
<comment type="caution">
    <text evidence="2">The sequence shown here is derived from an EMBL/GenBank/DDBJ whole genome shotgun (WGS) entry which is preliminary data.</text>
</comment>
<feature type="region of interest" description="Disordered" evidence="1">
    <location>
        <begin position="20"/>
        <end position="40"/>
    </location>
</feature>
<evidence type="ECO:0000313" key="3">
    <source>
        <dbReference type="Proteomes" id="UP000571018"/>
    </source>
</evidence>
<proteinExistence type="predicted"/>
<evidence type="ECO:0000256" key="1">
    <source>
        <dbReference type="SAM" id="MobiDB-lite"/>
    </source>
</evidence>
<name>A0A839A4D0_9LACT</name>
<organism evidence="2 3">
    <name type="scientific">Ruoffia halotolerans</name>
    <dbReference type="NCBI Taxonomy" id="2748684"/>
    <lineage>
        <taxon>Bacteria</taxon>
        <taxon>Bacillati</taxon>
        <taxon>Bacillota</taxon>
        <taxon>Bacilli</taxon>
        <taxon>Lactobacillales</taxon>
        <taxon>Aerococcaceae</taxon>
        <taxon>Ruoffia</taxon>
    </lineage>
</organism>
<keyword evidence="3" id="KW-1185">Reference proteome</keyword>
<gene>
    <name evidence="2" type="ORF">HW423_03370</name>
</gene>
<dbReference type="Proteomes" id="UP000571018">
    <property type="component" value="Unassembled WGS sequence"/>
</dbReference>
<dbReference type="RefSeq" id="WP_218930540.1">
    <property type="nucleotide sequence ID" value="NZ_JACAOA010000006.1"/>
</dbReference>
<dbReference type="EMBL" id="JACAOA010000006">
    <property type="protein sequence ID" value="MBA5728822.1"/>
    <property type="molecule type" value="Genomic_DNA"/>
</dbReference>
<accession>A0A839A4D0</accession>
<dbReference type="AlphaFoldDB" id="A0A839A4D0"/>
<protein>
    <submittedName>
        <fullName evidence="2">Uncharacterized protein</fullName>
    </submittedName>
</protein>